<protein>
    <recommendedName>
        <fullName evidence="3">Secreted protein</fullName>
    </recommendedName>
</protein>
<gene>
    <name evidence="1" type="ORF">GCM10025778_15520</name>
</gene>
<organism evidence="1 2">
    <name type="scientific">Paeniglutamicibacter antarcticus</name>
    <dbReference type="NCBI Taxonomy" id="494023"/>
    <lineage>
        <taxon>Bacteria</taxon>
        <taxon>Bacillati</taxon>
        <taxon>Actinomycetota</taxon>
        <taxon>Actinomycetes</taxon>
        <taxon>Micrococcales</taxon>
        <taxon>Micrococcaceae</taxon>
        <taxon>Paeniglutamicibacter</taxon>
    </lineage>
</organism>
<dbReference type="EMBL" id="BAABLK010000026">
    <property type="protein sequence ID" value="GAA5227019.1"/>
    <property type="molecule type" value="Genomic_DNA"/>
</dbReference>
<sequence length="73" mass="8100">MLLRQLILLAIVRADLLVASVVANFRKRAKPVIGFTSPLALCRTITSYRLYVLLSHTCHAPVAHTLTPFNPDT</sequence>
<evidence type="ECO:0000313" key="2">
    <source>
        <dbReference type="Proteomes" id="UP001501257"/>
    </source>
</evidence>
<name>A0ABP9TPH8_9MICC</name>
<accession>A0ABP9TPH8</accession>
<dbReference type="Proteomes" id="UP001501257">
    <property type="component" value="Unassembled WGS sequence"/>
</dbReference>
<evidence type="ECO:0008006" key="3">
    <source>
        <dbReference type="Google" id="ProtNLM"/>
    </source>
</evidence>
<reference evidence="2" key="1">
    <citation type="journal article" date="2019" name="Int. J. Syst. Evol. Microbiol.">
        <title>The Global Catalogue of Microorganisms (GCM) 10K type strain sequencing project: providing services to taxonomists for standard genome sequencing and annotation.</title>
        <authorList>
            <consortium name="The Broad Institute Genomics Platform"/>
            <consortium name="The Broad Institute Genome Sequencing Center for Infectious Disease"/>
            <person name="Wu L."/>
            <person name="Ma J."/>
        </authorList>
    </citation>
    <scope>NUCLEOTIDE SEQUENCE [LARGE SCALE GENOMIC DNA]</scope>
    <source>
        <strain evidence="2">JCM 18952</strain>
    </source>
</reference>
<evidence type="ECO:0000313" key="1">
    <source>
        <dbReference type="EMBL" id="GAA5227019.1"/>
    </source>
</evidence>
<proteinExistence type="predicted"/>
<keyword evidence="2" id="KW-1185">Reference proteome</keyword>
<comment type="caution">
    <text evidence="1">The sequence shown here is derived from an EMBL/GenBank/DDBJ whole genome shotgun (WGS) entry which is preliminary data.</text>
</comment>